<keyword evidence="5" id="KW-0472">Membrane</keyword>
<evidence type="ECO:0000256" key="6">
    <source>
        <dbReference type="SAM" id="SignalP"/>
    </source>
</evidence>
<keyword evidence="5" id="KW-0812">Transmembrane</keyword>
<dbReference type="InterPro" id="IPR041100">
    <property type="entry name" value="TQ"/>
</dbReference>
<evidence type="ECO:0000256" key="2">
    <source>
        <dbReference type="ARBA" id="ARBA00022525"/>
    </source>
</evidence>
<reference evidence="10" key="1">
    <citation type="submission" date="2023-02" db="EMBL/GenBank/DDBJ databases">
        <title>Gut commensal Christensenella minuta modulates host metabolism via a new class of secondary bile acids.</title>
        <authorList>
            <person name="Liu C."/>
        </authorList>
    </citation>
    <scope>NUCLEOTIDE SEQUENCE</scope>
    <source>
        <strain evidence="10">CA70</strain>
    </source>
</reference>
<evidence type="ECO:0000256" key="4">
    <source>
        <dbReference type="SAM" id="MobiDB-lite"/>
    </source>
</evidence>
<feature type="domain" description="T-Q ester bond containing" evidence="8">
    <location>
        <begin position="1312"/>
        <end position="1432"/>
    </location>
</feature>
<feature type="compositionally biased region" description="Pro residues" evidence="4">
    <location>
        <begin position="60"/>
        <end position="74"/>
    </location>
</feature>
<evidence type="ECO:0000259" key="8">
    <source>
        <dbReference type="Pfam" id="PF18202"/>
    </source>
</evidence>
<evidence type="ECO:0000313" key="10">
    <source>
        <dbReference type="EMBL" id="XCC62381.1"/>
    </source>
</evidence>
<keyword evidence="5" id="KW-1133">Transmembrane helix</keyword>
<keyword evidence="3 6" id="KW-0732">Signal</keyword>
<accession>A0AAU8A9G2</accession>
<dbReference type="PANTHER" id="PTHR36108:SF13">
    <property type="entry name" value="COLOSSIN-B-RELATED"/>
    <property type="match status" value="1"/>
</dbReference>
<protein>
    <submittedName>
        <fullName evidence="10">VaFE repeat-containing surface-anchored protein</fullName>
    </submittedName>
</protein>
<feature type="signal peptide" evidence="6">
    <location>
        <begin position="1"/>
        <end position="28"/>
    </location>
</feature>
<dbReference type="Pfam" id="PF17802">
    <property type="entry name" value="SpaA"/>
    <property type="match status" value="1"/>
</dbReference>
<feature type="domain" description="Thioester" evidence="9">
    <location>
        <begin position="315"/>
        <end position="438"/>
    </location>
</feature>
<evidence type="ECO:0000259" key="9">
    <source>
        <dbReference type="Pfam" id="PF20610"/>
    </source>
</evidence>
<dbReference type="Gene3D" id="2.60.40.10">
    <property type="entry name" value="Immunoglobulins"/>
    <property type="match status" value="2"/>
</dbReference>
<evidence type="ECO:0000256" key="1">
    <source>
        <dbReference type="ARBA" id="ARBA00007257"/>
    </source>
</evidence>
<dbReference type="PANTHER" id="PTHR36108">
    <property type="entry name" value="COLOSSIN-B-RELATED"/>
    <property type="match status" value="1"/>
</dbReference>
<evidence type="ECO:0000256" key="3">
    <source>
        <dbReference type="ARBA" id="ARBA00022729"/>
    </source>
</evidence>
<organism evidence="10">
    <name type="scientific">Christensenella massiliensis</name>
    <dbReference type="NCBI Taxonomy" id="1805714"/>
    <lineage>
        <taxon>Bacteria</taxon>
        <taxon>Bacillati</taxon>
        <taxon>Bacillota</taxon>
        <taxon>Clostridia</taxon>
        <taxon>Christensenellales</taxon>
        <taxon>Christensenellaceae</taxon>
        <taxon>Christensenella</taxon>
    </lineage>
</organism>
<dbReference type="InterPro" id="IPR013783">
    <property type="entry name" value="Ig-like_fold"/>
</dbReference>
<comment type="similarity">
    <text evidence="1">Belongs to the serine-aspartate repeat-containing protein (SDr) family.</text>
</comment>
<keyword evidence="2" id="KW-0964">Secreted</keyword>
<gene>
    <name evidence="10" type="ORF">PUP29_00100</name>
</gene>
<feature type="chain" id="PRO_5043784169" evidence="6">
    <location>
        <begin position="29"/>
        <end position="1485"/>
    </location>
</feature>
<evidence type="ECO:0000256" key="5">
    <source>
        <dbReference type="SAM" id="Phobius"/>
    </source>
</evidence>
<dbReference type="InterPro" id="IPR046751">
    <property type="entry name" value="TED_2"/>
</dbReference>
<dbReference type="EMBL" id="CP117826">
    <property type="protein sequence ID" value="XCC62381.1"/>
    <property type="molecule type" value="Genomic_DNA"/>
</dbReference>
<dbReference type="InterPro" id="IPR041033">
    <property type="entry name" value="SpaA_PFL_dom_1"/>
</dbReference>
<proteinExistence type="inferred from homology"/>
<feature type="domain" description="T-Q ester bond containing" evidence="8">
    <location>
        <begin position="1071"/>
        <end position="1186"/>
    </location>
</feature>
<feature type="domain" description="T-Q ester bond containing" evidence="8">
    <location>
        <begin position="1190"/>
        <end position="1308"/>
    </location>
</feature>
<feature type="transmembrane region" description="Helical" evidence="5">
    <location>
        <begin position="1455"/>
        <end position="1477"/>
    </location>
</feature>
<dbReference type="NCBIfam" id="NF033903">
    <property type="entry name" value="VaFE_rpt"/>
    <property type="match status" value="3"/>
</dbReference>
<feature type="domain" description="SpaA-like prealbumin fold" evidence="7">
    <location>
        <begin position="479"/>
        <end position="561"/>
    </location>
</feature>
<dbReference type="Pfam" id="PF18202">
    <property type="entry name" value="TQ"/>
    <property type="match status" value="3"/>
</dbReference>
<dbReference type="RefSeq" id="WP_079545296.1">
    <property type="nucleotide sequence ID" value="NZ_CP117826.1"/>
</dbReference>
<name>A0AAU8A9G2_9FIRM</name>
<feature type="region of interest" description="Disordered" evidence="4">
    <location>
        <begin position="37"/>
        <end position="80"/>
    </location>
</feature>
<sequence>MKKRLKTMTCLLLAVILCVSVLPFPVMAADAQAQANPEEAAVPAPSASLPPEQDIQEMPEPTPAPAAEPVPTAEPTPEVFGPTWLEAAEPQAAVIPAVEAKPVKTVERPLVQVIYHYYSDTQNSAGSIADHAVTSTHTYYTLAQSSGAGLAIPANHYPGRVPVYTDALHFRVLCGEADITALASYDAETGIVTLPQEYMGHGIEVEWYCPQSEVVELPVRVTMSVYRNGVFSTETKKLNISSNADGISIPLADAGSVTVSQSGVDLDEASYQAGSGVLHLSAPALGGDISVTAYITAIRAMRAAKGNTAQVVHTRSAEQIYYGYYTSYYTANGNTAFCLDPTVSGLNAGTYDVSGWLTRGTGYDDLIKAAYYLYGGPGYDSVKHNLFGEPDSMEAYGLCHAAAAYMWLDNEDAFKGLSAQVKQHLRQVVAAVDAQAMPPEGFEVFLYNVGSQTNQSLMSWEYTPTGSVEIQKVSGDPAKTDGNPCYSLAGAVFGIYTGNGERLGGITTDESGKGRLDGIAAGQSGLYLLEETAPKGYAKHTEKIPFEIVSGQTAAVTVTNHPQGDPVTILLKKQDGNTASNTPQGNADLGGAQFTIRYYQGLYQGADELKGKTPERTWIVETDRDGYAALLPQSLVPGSDPLYYASNGTTPTIPLGTVEIRESKSPEGYLKNDTVFIRQVTADGEMEAVSTYAIPIVPEEVIRGGISVQKRDAEFDRPAQPQGDADLAATLDIYNRSESSVIVNGVSYAPGKIVYTLTTDAKTGAASTSADLLPFGDYELVERPGGQPQGYLNTGKLRQAFSITENGKIVDLKTDAGAIKNDVIRGGVYVEKWDAELGENKAQGGGSLDVTVEIANIGENPVLVGGKEYAPGEVVYTMTLDREGRGSTPDAYYLPYSTYEVRETVVSEGYLATGVLTRTFTIRKHGEMVRLDTAATALKNNPIRGDLRGVKISDSDGRRMAGIPFEIRSLTTGEAHIAVTDKNGEFNTASSWNPHSQNTNRGETDRDGIWFGSMDALDDSLGALLYDDYRLTELPCEANADRELLSFDVSVYRHNTTVDLGTLTNDYVQMPEIFTTARDKATDLGSAYVSEETVLLDTVYYSGLTPGREYLAKGTLMDAGTGDATGITAQTPFRALSDNGSVTVEFVFDSTLLAGKSVVVFEELYGADGTLLAEHKDISDEGQTVTFQNPEIRTTATGENEAKQLTVHPKTVIYDVVEYAGLIPGKTYTLQGVLMDREKNAPLTVNGEEIRVEQEFTPEEADGSVTMEFTLDSLTLAGKQAVVFEELYFDGLFIAEHRDISDEGQTVGFLTPMIGTSAAAEDGTKTVAVSETAKAVDTVTYENLSPGQEYLLTGTLIDRETGNPVSINGKELTVSTVFTPESESGSAAVEFVFDSRSLQGKELVVFETLTHNESGTKLAEHADIDDEAQMVSIGVEPPPEEPQSGKGAQTGRSGLPFWMLAVMSGAAAGAVLLVWYLRKQKRKEQ</sequence>
<feature type="compositionally biased region" description="Low complexity" evidence="4">
    <location>
        <begin position="37"/>
        <end position="51"/>
    </location>
</feature>
<dbReference type="Gene3D" id="2.60.40.3930">
    <property type="match status" value="3"/>
</dbReference>
<dbReference type="Pfam" id="PF20610">
    <property type="entry name" value="TED_2"/>
    <property type="match status" value="1"/>
</dbReference>
<evidence type="ECO:0000259" key="7">
    <source>
        <dbReference type="Pfam" id="PF17802"/>
    </source>
</evidence>